<name>A0A4R8WV41_9MICO</name>
<comment type="catalytic activity">
    <reaction evidence="8">
        <text>[GlcNAc-(1-&gt;4)-Mur2Ac(oyl-L-Ala-gamma-D-Glu-L-Lys-D-Ala-D-Ala)](n)-di-trans,octa-cis-undecaprenyl diphosphate + beta-D-GlcNAc-(1-&gt;4)-Mur2Ac(oyl-L-Ala-gamma-D-Glu-L-Lys-D-Ala-D-Ala)-di-trans,octa-cis-undecaprenyl diphosphate = [GlcNAc-(1-&gt;4)-Mur2Ac(oyl-L-Ala-gamma-D-Glu-L-Lys-D-Ala-D-Ala)](n+1)-di-trans,octa-cis-undecaprenyl diphosphate + di-trans,octa-cis-undecaprenyl diphosphate + H(+)</text>
        <dbReference type="Rhea" id="RHEA:23708"/>
        <dbReference type="Rhea" id="RHEA-COMP:9602"/>
        <dbReference type="Rhea" id="RHEA-COMP:9603"/>
        <dbReference type="ChEBI" id="CHEBI:15378"/>
        <dbReference type="ChEBI" id="CHEBI:58405"/>
        <dbReference type="ChEBI" id="CHEBI:60033"/>
        <dbReference type="ChEBI" id="CHEBI:78435"/>
        <dbReference type="EC" id="2.4.99.28"/>
    </reaction>
</comment>
<feature type="region of interest" description="Disordered" evidence="9">
    <location>
        <begin position="767"/>
        <end position="804"/>
    </location>
</feature>
<dbReference type="InterPro" id="IPR023346">
    <property type="entry name" value="Lysozyme-like_dom_sf"/>
</dbReference>
<keyword evidence="5" id="KW-0378">Hydrolase</keyword>
<dbReference type="PROSITE" id="PS51178">
    <property type="entry name" value="PASTA"/>
    <property type="match status" value="1"/>
</dbReference>
<dbReference type="EMBL" id="SOFP01000027">
    <property type="protein sequence ID" value="TFC17940.1"/>
    <property type="molecule type" value="Genomic_DNA"/>
</dbReference>
<evidence type="ECO:0000256" key="9">
    <source>
        <dbReference type="SAM" id="MobiDB-lite"/>
    </source>
</evidence>
<keyword evidence="10" id="KW-1133">Transmembrane helix</keyword>
<keyword evidence="10" id="KW-0812">Transmembrane</keyword>
<evidence type="ECO:0000256" key="10">
    <source>
        <dbReference type="SAM" id="Phobius"/>
    </source>
</evidence>
<organism evidence="12 13">
    <name type="scientific">Cryobacterium algoritolerans</name>
    <dbReference type="NCBI Taxonomy" id="1259184"/>
    <lineage>
        <taxon>Bacteria</taxon>
        <taxon>Bacillati</taxon>
        <taxon>Actinomycetota</taxon>
        <taxon>Actinomycetes</taxon>
        <taxon>Micrococcales</taxon>
        <taxon>Microbacteriaceae</taxon>
        <taxon>Cryobacterium</taxon>
    </lineage>
</organism>
<accession>A0A4R8WV41</accession>
<keyword evidence="4" id="KW-0808">Transferase</keyword>
<gene>
    <name evidence="12" type="ORF">E3O19_05475</name>
</gene>
<dbReference type="PANTHER" id="PTHR32282">
    <property type="entry name" value="BINDING PROTEIN TRANSPEPTIDASE, PUTATIVE-RELATED"/>
    <property type="match status" value="1"/>
</dbReference>
<keyword evidence="13" id="KW-1185">Reference proteome</keyword>
<dbReference type="InterPro" id="IPR001460">
    <property type="entry name" value="PCN-bd_Tpept"/>
</dbReference>
<dbReference type="SUPFAM" id="SSF56601">
    <property type="entry name" value="beta-lactamase/transpeptidase-like"/>
    <property type="match status" value="1"/>
</dbReference>
<proteinExistence type="predicted"/>
<evidence type="ECO:0000256" key="7">
    <source>
        <dbReference type="ARBA" id="ARBA00034000"/>
    </source>
</evidence>
<comment type="catalytic activity">
    <reaction evidence="7">
        <text>Preferential cleavage: (Ac)2-L-Lys-D-Ala-|-D-Ala. Also transpeptidation of peptidyl-alanyl moieties that are N-acyl substituents of D-alanine.</text>
        <dbReference type="EC" id="3.4.16.4"/>
    </reaction>
</comment>
<dbReference type="InterPro" id="IPR036950">
    <property type="entry name" value="PBP_transglycosylase"/>
</dbReference>
<dbReference type="Pfam" id="PF00912">
    <property type="entry name" value="Transgly"/>
    <property type="match status" value="1"/>
</dbReference>
<reference evidence="12 13" key="1">
    <citation type="submission" date="2019-03" db="EMBL/GenBank/DDBJ databases">
        <title>Genomics of glacier-inhabiting Cryobacterium strains.</title>
        <authorList>
            <person name="Liu Q."/>
            <person name="Xin Y.-H."/>
        </authorList>
    </citation>
    <scope>NUCLEOTIDE SEQUENCE [LARGE SCALE GENOMIC DNA]</scope>
    <source>
        <strain evidence="12 13">MDT1-3</strain>
    </source>
</reference>
<dbReference type="Gene3D" id="1.10.3810.10">
    <property type="entry name" value="Biosynthetic peptidoglycan transglycosylase-like"/>
    <property type="match status" value="1"/>
</dbReference>
<dbReference type="SMART" id="SM00740">
    <property type="entry name" value="PASTA"/>
    <property type="match status" value="1"/>
</dbReference>
<feature type="domain" description="PASTA" evidence="11">
    <location>
        <begin position="727"/>
        <end position="791"/>
    </location>
</feature>
<evidence type="ECO:0000256" key="2">
    <source>
        <dbReference type="ARBA" id="ARBA00022670"/>
    </source>
</evidence>
<evidence type="ECO:0000313" key="13">
    <source>
        <dbReference type="Proteomes" id="UP000298412"/>
    </source>
</evidence>
<evidence type="ECO:0000256" key="1">
    <source>
        <dbReference type="ARBA" id="ARBA00022645"/>
    </source>
</evidence>
<dbReference type="CDD" id="cd06577">
    <property type="entry name" value="PASTA_pknB"/>
    <property type="match status" value="1"/>
</dbReference>
<feature type="transmembrane region" description="Helical" evidence="10">
    <location>
        <begin position="25"/>
        <end position="51"/>
    </location>
</feature>
<protein>
    <submittedName>
        <fullName evidence="12">PASTA domain-containing protein</fullName>
    </submittedName>
</protein>
<evidence type="ECO:0000313" key="12">
    <source>
        <dbReference type="EMBL" id="TFC17940.1"/>
    </source>
</evidence>
<comment type="caution">
    <text evidence="12">The sequence shown here is derived from an EMBL/GenBank/DDBJ whole genome shotgun (WGS) entry which is preliminary data.</text>
</comment>
<evidence type="ECO:0000256" key="8">
    <source>
        <dbReference type="ARBA" id="ARBA00049902"/>
    </source>
</evidence>
<dbReference type="GO" id="GO:0006508">
    <property type="term" value="P:proteolysis"/>
    <property type="evidence" value="ECO:0007669"/>
    <property type="project" value="UniProtKB-KW"/>
</dbReference>
<dbReference type="Pfam" id="PF00905">
    <property type="entry name" value="Transpeptidase"/>
    <property type="match status" value="1"/>
</dbReference>
<sequence>MAGEVCWGFAWHGELATAMSDSGRAAAGVTGGFLGFIAMSVVAGVLVAAAVTPAMAVSGLAATNAITLFDNLPNYLKIGELAEGSTIYATAADGSLHKLATFYEQNREEIAWEDIPQFAKDAAVSGEDPRFFEHGGVDAQGTLKAAVQLALGRGGGRGGSSITQQYVKNVQVQNAVMNAKTTKEREDAVDAATEPTPDRKLKEIRLAIGVEKNYTKTQILAGYLNIAYFGGTVYGIEAASKYYFGGVSAKDLTLEQVASLLAIVNYPEKFRLDRPDSVKNGAANGYADNKSRRDYILHKMLTYQKIGAEQYAAAIAAPVVPTITPPTTGCEAAGGAGFFCDYVYWSIRTNEAFGATADERVEKLRRGGLDIYTTLDLGLQAAAEAAINENVPSTDSRFDVGATAVTVQPGTGRIVAMAQNKTFSNDPEVLKANGPSWTSVNYNTDIDYGGSSGFQPGSTYKAFTLGEWVNAGHSLRENFDGRRRTFTHFTNSCDGDWSGNFAPRNDDGRIASNAVDATKWSVNSSFVAMASKLDLCKIKELAQSFGVHRADADPLQMFPSDVLGTQEVAPLTMAEAFAGIANGGVTCSPTAIDRIVDRFDKEIAPPARDCTQAVPANVANAMAYAMQQTFAGGGTATASNTGTGVPHIGKTGTTDSAKDTWMIGASAKAATAVWVGNVTGEANLRNLRFDSGQAATARHRIWPRIMKVADDAWGGGAFAEPDASALRVVRAGIPEVVGKAPEDARRILEAAGFGVTDAGQQDSELPAGLVSATSPSGTAPRGATISLYTSNGARIPTPKPTPSG</sequence>
<dbReference type="InterPro" id="IPR012338">
    <property type="entry name" value="Beta-lactam/transpept-like"/>
</dbReference>
<dbReference type="GO" id="GO:0009002">
    <property type="term" value="F:serine-type D-Ala-D-Ala carboxypeptidase activity"/>
    <property type="evidence" value="ECO:0007669"/>
    <property type="project" value="UniProtKB-EC"/>
</dbReference>
<evidence type="ECO:0000256" key="3">
    <source>
        <dbReference type="ARBA" id="ARBA00022676"/>
    </source>
</evidence>
<keyword evidence="10" id="KW-0472">Membrane</keyword>
<dbReference type="Pfam" id="PF03793">
    <property type="entry name" value="PASTA"/>
    <property type="match status" value="1"/>
</dbReference>
<keyword evidence="6" id="KW-0511">Multifunctional enzyme</keyword>
<dbReference type="GO" id="GO:0008658">
    <property type="term" value="F:penicillin binding"/>
    <property type="evidence" value="ECO:0007669"/>
    <property type="project" value="InterPro"/>
</dbReference>
<dbReference type="InterPro" id="IPR005543">
    <property type="entry name" value="PASTA_dom"/>
</dbReference>
<evidence type="ECO:0000256" key="4">
    <source>
        <dbReference type="ARBA" id="ARBA00022679"/>
    </source>
</evidence>
<evidence type="ECO:0000256" key="6">
    <source>
        <dbReference type="ARBA" id="ARBA00023268"/>
    </source>
</evidence>
<dbReference type="GO" id="GO:0008955">
    <property type="term" value="F:peptidoglycan glycosyltransferase activity"/>
    <property type="evidence" value="ECO:0007669"/>
    <property type="project" value="UniProtKB-EC"/>
</dbReference>
<keyword evidence="3" id="KW-0328">Glycosyltransferase</keyword>
<dbReference type="GO" id="GO:0030288">
    <property type="term" value="C:outer membrane-bounded periplasmic space"/>
    <property type="evidence" value="ECO:0007669"/>
    <property type="project" value="TreeGrafter"/>
</dbReference>
<dbReference type="OrthoDB" id="9766909at2"/>
<dbReference type="InterPro" id="IPR001264">
    <property type="entry name" value="Glyco_trans_51"/>
</dbReference>
<keyword evidence="1" id="KW-0121">Carboxypeptidase</keyword>
<evidence type="ECO:0000259" key="11">
    <source>
        <dbReference type="PROSITE" id="PS51178"/>
    </source>
</evidence>
<dbReference type="Proteomes" id="UP000298412">
    <property type="component" value="Unassembled WGS sequence"/>
</dbReference>
<evidence type="ECO:0000256" key="5">
    <source>
        <dbReference type="ARBA" id="ARBA00022801"/>
    </source>
</evidence>
<dbReference type="Gene3D" id="3.40.710.10">
    <property type="entry name" value="DD-peptidase/beta-lactamase superfamily"/>
    <property type="match status" value="1"/>
</dbReference>
<dbReference type="AlphaFoldDB" id="A0A4R8WV41"/>
<dbReference type="GO" id="GO:0009252">
    <property type="term" value="P:peptidoglycan biosynthetic process"/>
    <property type="evidence" value="ECO:0007669"/>
    <property type="project" value="TreeGrafter"/>
</dbReference>
<dbReference type="SUPFAM" id="SSF53955">
    <property type="entry name" value="Lysozyme-like"/>
    <property type="match status" value="1"/>
</dbReference>
<keyword evidence="2" id="KW-0645">Protease</keyword>
<dbReference type="Gene3D" id="3.30.10.20">
    <property type="match status" value="1"/>
</dbReference>
<dbReference type="InterPro" id="IPR050396">
    <property type="entry name" value="Glycosyltr_51/Transpeptidase"/>
</dbReference>
<dbReference type="PANTHER" id="PTHR32282:SF33">
    <property type="entry name" value="PEPTIDOGLYCAN GLYCOSYLTRANSFERASE"/>
    <property type="match status" value="1"/>
</dbReference>